<keyword evidence="3" id="KW-0862">Zinc</keyword>
<dbReference type="OrthoDB" id="341421at2759"/>
<evidence type="ECO:0000256" key="1">
    <source>
        <dbReference type="ARBA" id="ARBA00022723"/>
    </source>
</evidence>
<evidence type="ECO:0000256" key="2">
    <source>
        <dbReference type="ARBA" id="ARBA00022771"/>
    </source>
</evidence>
<dbReference type="PROSITE" id="PS01360">
    <property type="entry name" value="ZF_MYND_1"/>
    <property type="match status" value="1"/>
</dbReference>
<proteinExistence type="predicted"/>
<dbReference type="PANTHER" id="PTHR10237">
    <property type="entry name" value="DEFORMED EPIDERMAL AUTOREGULATORY FACTOR 1 HOMOLOG SUPPRESSIN"/>
    <property type="match status" value="1"/>
</dbReference>
<dbReference type="PROSITE" id="PS50865">
    <property type="entry name" value="ZF_MYND_2"/>
    <property type="match status" value="1"/>
</dbReference>
<name>A0A395NXD0_TRIAR</name>
<evidence type="ECO:0000313" key="6">
    <source>
        <dbReference type="EMBL" id="RFU80772.1"/>
    </source>
</evidence>
<reference evidence="6 7" key="1">
    <citation type="journal article" date="2018" name="PLoS Pathog.">
        <title>Evolution of structural diversity of trichothecenes, a family of toxins produced by plant pathogenic and entomopathogenic fungi.</title>
        <authorList>
            <person name="Proctor R.H."/>
            <person name="McCormick S.P."/>
            <person name="Kim H.S."/>
            <person name="Cardoza R.E."/>
            <person name="Stanley A.M."/>
            <person name="Lindo L."/>
            <person name="Kelly A."/>
            <person name="Brown D.W."/>
            <person name="Lee T."/>
            <person name="Vaughan M.M."/>
            <person name="Alexander N.J."/>
            <person name="Busman M."/>
            <person name="Gutierrez S."/>
        </authorList>
    </citation>
    <scope>NUCLEOTIDE SEQUENCE [LARGE SCALE GENOMIC DNA]</scope>
    <source>
        <strain evidence="6 7">IBT 40837</strain>
    </source>
</reference>
<dbReference type="Pfam" id="PF01753">
    <property type="entry name" value="zf-MYND"/>
    <property type="match status" value="1"/>
</dbReference>
<evidence type="ECO:0000259" key="5">
    <source>
        <dbReference type="PROSITE" id="PS50865"/>
    </source>
</evidence>
<dbReference type="InterPro" id="IPR002893">
    <property type="entry name" value="Znf_MYND"/>
</dbReference>
<feature type="domain" description="MYND-type" evidence="5">
    <location>
        <begin position="1037"/>
        <end position="1079"/>
    </location>
</feature>
<evidence type="ECO:0000256" key="4">
    <source>
        <dbReference type="PROSITE-ProRule" id="PRU00134"/>
    </source>
</evidence>
<keyword evidence="2 4" id="KW-0863">Zinc-finger</keyword>
<dbReference type="InterPro" id="IPR024119">
    <property type="entry name" value="TF_DEAF-1"/>
</dbReference>
<accession>A0A395NXD0</accession>
<sequence>MKLLRRHIKKLIPMLGSLSSFDESPYASIIEFGEKGTLRDVRTAIQSISSAAGKDNLFTQAVKMSESVQLSQEQLNGGGAILAGLRSAAPLALASKFALPQNFQHYWNGGVVMAPEKDAKVPNPMLTGVLSEWDHLHYDSDPILGFHLATAFADLRDNSPLKPDEVEDDKYKVAAAAKVQFSAWIQAIRNLKHCIHIRFVVSDAFALCHTLQNADATGEVSANWYRRPWDSRVLRLDNYLYGQEGNAPTKFDAIDTSNLSDDFEVLNILVSASPLLKPRPWATLFTEQLIESRKAGQDPLDQLLYGPSSTICLLLGLTPLQYWTNAKVESHADEVLISILDESPGSPQPAQFRTRLAWKRDDQFGGYDAGRPKLHMTAKDVAETLFQLYLKMFENERENKSKLSVVGKSPQVFPRFHRGSFTALVRIIKGHVATDWDAVFTQFFDSIGKDESLALAVNQSQDFHLQLSLSKLHNGEWMPRASMKPSKGPLSGWKYLPPMVAITLVVPRNTLNVLFPQSRPSSPVPTLLGTLKPGHLALTNWLSMFDDVHIVFGRVTTTGDMSTGEGVVKIQEDWQGWSGRSAWIASFLVPSAALREEPELSLVGLGIGTATPGSIFFTQILRSSYTVGETNLTNPTMVYISKLLPGTSSHKVTGGGVRSLKDEIPKTGSEGPVKLMAEISSDKKRIESLTAHVQISSEDGKRLLQEKVPIELQQSDPFTINVVFGKKQLICPLKYPTPVTSVGSKTRIARTSGYIEVTAPLAVPKESEILGDFLSPTVLTPQGLPVAANFSHINLDSLPVVDLSEKQRLKWVSTLTSFQFSAEERRLRGEVDKSGLSENVRVNFKESLFTMFLVASGVQGGKTGMFLMSQPGGKGIQTLLFVSALRLDGDTASVVLDAAIIPLTLKMLESEALREFFVEMRPLEGCTLTVNDEELALWKKTVPSLVERCRTWNHLSTCEYAKSGATVPLSLEHGQKWLCSCGNGKIPDNFVSVPLWENVVEHAVRIAISPMYSDPYVEAVISADALAQPDLLDVKTCGNCGKAESVEGPKLRACSGCLQTQYCSPDCQKEDWKKHRMECKYAQESNSTAV</sequence>
<dbReference type="PANTHER" id="PTHR10237:SF15">
    <property type="entry name" value="LD37257P"/>
    <property type="match status" value="1"/>
</dbReference>
<organism evidence="6 7">
    <name type="scientific">Trichoderma arundinaceum</name>
    <dbReference type="NCBI Taxonomy" id="490622"/>
    <lineage>
        <taxon>Eukaryota</taxon>
        <taxon>Fungi</taxon>
        <taxon>Dikarya</taxon>
        <taxon>Ascomycota</taxon>
        <taxon>Pezizomycotina</taxon>
        <taxon>Sordariomycetes</taxon>
        <taxon>Hypocreomycetidae</taxon>
        <taxon>Hypocreales</taxon>
        <taxon>Hypocreaceae</taxon>
        <taxon>Trichoderma</taxon>
    </lineage>
</organism>
<evidence type="ECO:0000256" key="3">
    <source>
        <dbReference type="ARBA" id="ARBA00022833"/>
    </source>
</evidence>
<dbReference type="AlphaFoldDB" id="A0A395NXD0"/>
<dbReference type="Proteomes" id="UP000266272">
    <property type="component" value="Unassembled WGS sequence"/>
</dbReference>
<dbReference type="GO" id="GO:0008270">
    <property type="term" value="F:zinc ion binding"/>
    <property type="evidence" value="ECO:0007669"/>
    <property type="project" value="UniProtKB-KW"/>
</dbReference>
<gene>
    <name evidence="6" type="ORF">TARUN_1429</name>
</gene>
<protein>
    <submittedName>
        <fullName evidence="6">Mynd finger family</fullName>
    </submittedName>
</protein>
<keyword evidence="1" id="KW-0479">Metal-binding</keyword>
<comment type="caution">
    <text evidence="6">The sequence shown here is derived from an EMBL/GenBank/DDBJ whole genome shotgun (WGS) entry which is preliminary data.</text>
</comment>
<evidence type="ECO:0000313" key="7">
    <source>
        <dbReference type="Proteomes" id="UP000266272"/>
    </source>
</evidence>
<dbReference type="GO" id="GO:0000981">
    <property type="term" value="F:DNA-binding transcription factor activity, RNA polymerase II-specific"/>
    <property type="evidence" value="ECO:0007669"/>
    <property type="project" value="TreeGrafter"/>
</dbReference>
<dbReference type="GO" id="GO:0005634">
    <property type="term" value="C:nucleus"/>
    <property type="evidence" value="ECO:0007669"/>
    <property type="project" value="TreeGrafter"/>
</dbReference>
<keyword evidence="7" id="KW-1185">Reference proteome</keyword>
<dbReference type="SUPFAM" id="SSF144232">
    <property type="entry name" value="HIT/MYND zinc finger-like"/>
    <property type="match status" value="1"/>
</dbReference>
<dbReference type="EMBL" id="PXOA01000093">
    <property type="protein sequence ID" value="RFU80772.1"/>
    <property type="molecule type" value="Genomic_DNA"/>
</dbReference>
<dbReference type="Gene3D" id="6.10.140.2220">
    <property type="match status" value="1"/>
</dbReference>